<feature type="transmembrane region" description="Helical" evidence="1">
    <location>
        <begin position="116"/>
        <end position="135"/>
    </location>
</feature>
<evidence type="ECO:0000313" key="3">
    <source>
        <dbReference type="Proteomes" id="UP001197974"/>
    </source>
</evidence>
<proteinExistence type="predicted"/>
<evidence type="ECO:0000256" key="1">
    <source>
        <dbReference type="SAM" id="Phobius"/>
    </source>
</evidence>
<feature type="transmembrane region" description="Helical" evidence="1">
    <location>
        <begin position="226"/>
        <end position="247"/>
    </location>
</feature>
<dbReference type="RefSeq" id="WP_306019892.1">
    <property type="nucleotide sequence ID" value="NZ_CP129013.1"/>
</dbReference>
<gene>
    <name evidence="2" type="ORF">LC087_02415</name>
</gene>
<dbReference type="Proteomes" id="UP001197974">
    <property type="component" value="Chromosome"/>
</dbReference>
<organism evidence="2 3">
    <name type="scientific">Bacillus carboniphilus</name>
    <dbReference type="NCBI Taxonomy" id="86663"/>
    <lineage>
        <taxon>Bacteria</taxon>
        <taxon>Bacillati</taxon>
        <taxon>Bacillota</taxon>
        <taxon>Bacilli</taxon>
        <taxon>Bacillales</taxon>
        <taxon>Bacillaceae</taxon>
        <taxon>Bacillus</taxon>
    </lineage>
</organism>
<dbReference type="EMBL" id="CP129013">
    <property type="protein sequence ID" value="WLR43085.1"/>
    <property type="molecule type" value="Genomic_DNA"/>
</dbReference>
<evidence type="ECO:0000313" key="2">
    <source>
        <dbReference type="EMBL" id="WLR43085.1"/>
    </source>
</evidence>
<protein>
    <recommendedName>
        <fullName evidence="4">ABC transporter permease</fullName>
    </recommendedName>
</protein>
<name>A0ABY9JZQ7_9BACI</name>
<feature type="transmembrane region" description="Helical" evidence="1">
    <location>
        <begin position="163"/>
        <end position="182"/>
    </location>
</feature>
<feature type="transmembrane region" description="Helical" evidence="1">
    <location>
        <begin position="253"/>
        <end position="272"/>
    </location>
</feature>
<reference evidence="2 3" key="1">
    <citation type="submission" date="2023-06" db="EMBL/GenBank/DDBJ databases">
        <title>Five Gram-positive bacteria isolated from mangrove sediments in Shenzhen, Guangdong, China.</title>
        <authorList>
            <person name="Yu S."/>
            <person name="Zheng W."/>
            <person name="Huang Y."/>
        </authorList>
    </citation>
    <scope>NUCLEOTIDE SEQUENCE [LARGE SCALE GENOMIC DNA]</scope>
    <source>
        <strain evidence="2 3">SaN35-3</strain>
    </source>
</reference>
<accession>A0ABY9JZQ7</accession>
<feature type="transmembrane region" description="Helical" evidence="1">
    <location>
        <begin position="188"/>
        <end position="210"/>
    </location>
</feature>
<evidence type="ECO:0008006" key="4">
    <source>
        <dbReference type="Google" id="ProtNLM"/>
    </source>
</evidence>
<keyword evidence="1" id="KW-0812">Transmembrane</keyword>
<keyword evidence="1" id="KW-0472">Membrane</keyword>
<feature type="transmembrane region" description="Helical" evidence="1">
    <location>
        <begin position="6"/>
        <end position="23"/>
    </location>
</feature>
<keyword evidence="3" id="KW-1185">Reference proteome</keyword>
<sequence>MITFSILAFAVPIVSLIVYIRIIPSFENNLLKLSSQQGANRKPLSNVRKKFIQLICFSKEEQLFYRFASQMMKNEREFRLKVYPSLGMAFIFPIIILMNELQWKTFEEVSQGNGYLGIYLCTIIIPSAIMMLSYSGNYKGAWIYKTTPIKNFYHVASGTLKSFIVKLFLPVFLPISVFYVWIYGATVIIDLFIVLGVSILTSIICFLLLVKELPFSSSFETIENTNWIVFIFMIPIAIFAGIHYYLLTVPYGKIGYLILLIVTSTLAWKFALGKQWKEV</sequence>
<feature type="transmembrane region" description="Helical" evidence="1">
    <location>
        <begin position="80"/>
        <end position="96"/>
    </location>
</feature>
<keyword evidence="1" id="KW-1133">Transmembrane helix</keyword>